<comment type="subcellular location">
    <subcellularLocation>
        <location evidence="2">Membrane</location>
        <topology evidence="2">Multi-pass membrane protein</topology>
    </subcellularLocation>
    <subcellularLocation>
        <location evidence="7">Mitochondrion membrane</location>
        <topology evidence="7">Multi-pass membrane protein</topology>
    </subcellularLocation>
</comment>
<evidence type="ECO:0000256" key="4">
    <source>
        <dbReference type="ARBA" id="ARBA00022692"/>
    </source>
</evidence>
<dbReference type="AlphaFoldDB" id="A0A0A7A7T4"/>
<dbReference type="PANTHER" id="PTHR43507:SF1">
    <property type="entry name" value="NADH-UBIQUINONE OXIDOREDUCTASE CHAIN 4"/>
    <property type="match status" value="1"/>
</dbReference>
<feature type="transmembrane region" description="Helical" evidence="7">
    <location>
        <begin position="114"/>
        <end position="132"/>
    </location>
</feature>
<keyword evidence="6 7" id="KW-0472">Membrane</keyword>
<dbReference type="GO" id="GO:0015990">
    <property type="term" value="P:electron transport coupled proton transport"/>
    <property type="evidence" value="ECO:0007669"/>
    <property type="project" value="TreeGrafter"/>
</dbReference>
<comment type="function">
    <text evidence="7">Core subunit of the mitochondrial membrane respiratory chain NADH dehydrogenase (Complex I) which catalyzes electron transfer from NADH through the respiratory chain, using ubiquinone as an electron acceptor. Essential for the catalytic activity and assembly of complex I.</text>
</comment>
<keyword evidence="7 9" id="KW-0496">Mitochondrion</keyword>
<protein>
    <recommendedName>
        <fullName evidence="7">NADH-ubiquinone oxidoreductase chain 4</fullName>
        <ecNumber evidence="7">7.1.1.2</ecNumber>
    </recommendedName>
</protein>
<keyword evidence="5 7" id="KW-1133">Transmembrane helix</keyword>
<feature type="domain" description="NADH:quinone oxidoreductase/Mrp antiporter transmembrane" evidence="8">
    <location>
        <begin position="136"/>
        <end position="422"/>
    </location>
</feature>
<dbReference type="NCBIfam" id="TIGR01972">
    <property type="entry name" value="NDH_I_M"/>
    <property type="match status" value="1"/>
</dbReference>
<dbReference type="EMBL" id="KF649304">
    <property type="protein sequence ID" value="AHB62139.1"/>
    <property type="molecule type" value="Genomic_DNA"/>
</dbReference>
<feature type="transmembrane region" description="Helical" evidence="7">
    <location>
        <begin position="455"/>
        <end position="476"/>
    </location>
</feature>
<organism evidence="9">
    <name type="scientific">Hildenbrandia rubra</name>
    <dbReference type="NCBI Taxonomy" id="31481"/>
    <lineage>
        <taxon>Eukaryota</taxon>
        <taxon>Rhodophyta</taxon>
        <taxon>Florideophyceae</taxon>
        <taxon>Hildenbrandiophycidae</taxon>
        <taxon>Hildenbrandiales</taxon>
        <taxon>Hildenbrandiaceae</taxon>
        <taxon>Hildenbrandia</taxon>
    </lineage>
</organism>
<evidence type="ECO:0000256" key="7">
    <source>
        <dbReference type="RuleBase" id="RU003297"/>
    </source>
</evidence>
<dbReference type="GO" id="GO:0003954">
    <property type="term" value="F:NADH dehydrogenase activity"/>
    <property type="evidence" value="ECO:0007669"/>
    <property type="project" value="TreeGrafter"/>
</dbReference>
<keyword evidence="7" id="KW-0813">Transport</keyword>
<keyword evidence="7" id="KW-0249">Electron transport</keyword>
<keyword evidence="7" id="KW-0520">NAD</keyword>
<feature type="transmembrane region" description="Helical" evidence="7">
    <location>
        <begin position="273"/>
        <end position="293"/>
    </location>
</feature>
<geneLocation type="mitochondrion" evidence="9"/>
<evidence type="ECO:0000256" key="5">
    <source>
        <dbReference type="ARBA" id="ARBA00022989"/>
    </source>
</evidence>
<feature type="transmembrane region" description="Helical" evidence="7">
    <location>
        <begin position="34"/>
        <end position="57"/>
    </location>
</feature>
<dbReference type="InterPro" id="IPR001750">
    <property type="entry name" value="ND/Mrp_TM"/>
</dbReference>
<feature type="transmembrane region" description="Helical" evidence="7">
    <location>
        <begin position="409"/>
        <end position="431"/>
    </location>
</feature>
<evidence type="ECO:0000313" key="9">
    <source>
        <dbReference type="EMBL" id="AHB62139.1"/>
    </source>
</evidence>
<dbReference type="EC" id="7.1.1.2" evidence="7"/>
<feature type="transmembrane region" description="Helical" evidence="7">
    <location>
        <begin position="332"/>
        <end position="354"/>
    </location>
</feature>
<dbReference type="GO" id="GO:0008137">
    <property type="term" value="F:NADH dehydrogenase (ubiquinone) activity"/>
    <property type="evidence" value="ECO:0007669"/>
    <property type="project" value="UniProtKB-UniRule"/>
</dbReference>
<comment type="function">
    <text evidence="1">Core subunit of the mitochondrial membrane respiratory chain NADH dehydrogenase (Complex I) that is believed to belong to the minimal assembly required for catalysis. Complex I functions in the transfer of electrons from NADH to the respiratory chain. The immediate electron acceptor for the enzyme is believed to be ubiquinone.</text>
</comment>
<reference evidence="9" key="1">
    <citation type="submission" date="2013-09" db="EMBL/GenBank/DDBJ databases">
        <title>Complete mitochondrion genomes reveal florideophycean red algal diversity.</title>
        <authorList>
            <person name="Yang E.C."/>
            <person name="Kim K.M."/>
            <person name="Kim S.Y."/>
            <person name="Yoon H.S."/>
        </authorList>
    </citation>
    <scope>NUCLEOTIDE SEQUENCE</scope>
</reference>
<comment type="similarity">
    <text evidence="3 7">Belongs to the complex I subunit 4 family.</text>
</comment>
<gene>
    <name evidence="9" type="primary">nad4</name>
    <name evidence="9" type="ORF">Hild.prot.mt.28</name>
</gene>
<dbReference type="InterPro" id="IPR010227">
    <property type="entry name" value="NADH_Q_OxRdtase_chainM/4"/>
</dbReference>
<feature type="transmembrane region" description="Helical" evidence="7">
    <location>
        <begin position="77"/>
        <end position="107"/>
    </location>
</feature>
<dbReference type="GO" id="GO:0048039">
    <property type="term" value="F:ubiquinone binding"/>
    <property type="evidence" value="ECO:0007669"/>
    <property type="project" value="TreeGrafter"/>
</dbReference>
<feature type="transmembrane region" description="Helical" evidence="7">
    <location>
        <begin position="247"/>
        <end position="267"/>
    </location>
</feature>
<accession>A0A0A7A7T4</accession>
<evidence type="ECO:0000256" key="1">
    <source>
        <dbReference type="ARBA" id="ARBA00003257"/>
    </source>
</evidence>
<proteinExistence type="inferred from homology"/>
<keyword evidence="7" id="KW-0830">Ubiquinone</keyword>
<dbReference type="RefSeq" id="YP_009114076.1">
    <property type="nucleotide sequence ID" value="NC_026055.1"/>
</dbReference>
<feature type="transmembrane region" description="Helical" evidence="7">
    <location>
        <begin position="138"/>
        <end position="159"/>
    </location>
</feature>
<evidence type="ECO:0000256" key="3">
    <source>
        <dbReference type="ARBA" id="ARBA00009025"/>
    </source>
</evidence>
<dbReference type="Pfam" id="PF00361">
    <property type="entry name" value="Proton_antipo_M"/>
    <property type="match status" value="1"/>
</dbReference>
<feature type="transmembrane region" description="Helical" evidence="7">
    <location>
        <begin position="305"/>
        <end position="326"/>
    </location>
</feature>
<keyword evidence="4 7" id="KW-0812">Transmembrane</keyword>
<feature type="transmembrane region" description="Helical" evidence="7">
    <location>
        <begin position="6"/>
        <end position="27"/>
    </location>
</feature>
<feature type="transmembrane region" description="Helical" evidence="7">
    <location>
        <begin position="171"/>
        <end position="192"/>
    </location>
</feature>
<dbReference type="PRINTS" id="PR01437">
    <property type="entry name" value="NUOXDRDTASE4"/>
</dbReference>
<feature type="transmembrane region" description="Helical" evidence="7">
    <location>
        <begin position="212"/>
        <end position="235"/>
    </location>
</feature>
<comment type="catalytic activity">
    <reaction evidence="7">
        <text>a ubiquinone + NADH + 5 H(+)(in) = a ubiquinol + NAD(+) + 4 H(+)(out)</text>
        <dbReference type="Rhea" id="RHEA:29091"/>
        <dbReference type="Rhea" id="RHEA-COMP:9565"/>
        <dbReference type="Rhea" id="RHEA-COMP:9566"/>
        <dbReference type="ChEBI" id="CHEBI:15378"/>
        <dbReference type="ChEBI" id="CHEBI:16389"/>
        <dbReference type="ChEBI" id="CHEBI:17976"/>
        <dbReference type="ChEBI" id="CHEBI:57540"/>
        <dbReference type="ChEBI" id="CHEBI:57945"/>
        <dbReference type="EC" id="7.1.1.2"/>
    </reaction>
</comment>
<dbReference type="GO" id="GO:0031966">
    <property type="term" value="C:mitochondrial membrane"/>
    <property type="evidence" value="ECO:0007669"/>
    <property type="project" value="UniProtKB-SubCell"/>
</dbReference>
<dbReference type="GO" id="GO:0042773">
    <property type="term" value="P:ATP synthesis coupled electron transport"/>
    <property type="evidence" value="ECO:0007669"/>
    <property type="project" value="InterPro"/>
</dbReference>
<evidence type="ECO:0000256" key="2">
    <source>
        <dbReference type="ARBA" id="ARBA00004141"/>
    </source>
</evidence>
<dbReference type="PANTHER" id="PTHR43507">
    <property type="entry name" value="NADH-UBIQUINONE OXIDOREDUCTASE CHAIN 4"/>
    <property type="match status" value="1"/>
</dbReference>
<keyword evidence="7" id="KW-0679">Respiratory chain</keyword>
<dbReference type="InterPro" id="IPR003918">
    <property type="entry name" value="NADH_UbQ_OxRdtase"/>
</dbReference>
<name>A0A0A7A7T4_9FLOR</name>
<feature type="transmembrane region" description="Helical" evidence="7">
    <location>
        <begin position="366"/>
        <end position="389"/>
    </location>
</feature>
<evidence type="ECO:0000259" key="8">
    <source>
        <dbReference type="Pfam" id="PF00361"/>
    </source>
</evidence>
<sequence length="491" mass="56190">MDVLLMYCLILLLSITPLLGVIILLFLPPSYLKSCFFITFTTSCVSFLVSLVLWIEFDSNLITFQFKVLFKWFDSLNFYYCAGIDGISLFFVILTTFLISICILVGWNTSLSNVKEYMICFLLLEFFLIQVFCVLDILLFYIFFESVLIPMFLIIGVWGSRARKIKASYQFFLYTLFGSLFMLLGILTIYFEVGTTDVQILWNHSFSLQRQFFLWAAFFLSFSIKIPMIPFHIWLPEAHSEAPTAGSIILAGILLKLGGYGFIRFSIPMFPDASIYFTPLVYSLSLIAVLYASLTTLRQVDLKKIVAYSSVSHMGFVTIGLFSFNIQGIEGSIFLMLSHGLVSSALFLLIGILYERYKTRIIKYYSGLVQVMPLFSIFFLFFTFANIAFPGTSSFVGELLVLISSLQFSAVLTFFISFNVVLSASYSIWLFNRVNFGVLKTFYVTQFQDLSKREFSILFIFSFLVCWLGVYPSIILDSLYLPTTVLLEQIN</sequence>
<dbReference type="GeneID" id="22834615"/>
<evidence type="ECO:0000256" key="6">
    <source>
        <dbReference type="ARBA" id="ARBA00023136"/>
    </source>
</evidence>